<evidence type="ECO:0000313" key="3">
    <source>
        <dbReference type="Proteomes" id="UP000001306"/>
    </source>
</evidence>
<feature type="compositionally biased region" description="Basic and acidic residues" evidence="1">
    <location>
        <begin position="58"/>
        <end position="74"/>
    </location>
</feature>
<dbReference type="HOGENOM" id="CLU_2569619_0_0_11"/>
<evidence type="ECO:0000313" key="2">
    <source>
        <dbReference type="EMBL" id="AAT89153.1"/>
    </source>
</evidence>
<dbReference type="STRING" id="281090.Lxx13160"/>
<keyword evidence="3" id="KW-1185">Reference proteome</keyword>
<dbReference type="eggNOG" id="COG3142">
    <property type="taxonomic scope" value="Bacteria"/>
</dbReference>
<feature type="region of interest" description="Disordered" evidence="1">
    <location>
        <begin position="58"/>
        <end position="81"/>
    </location>
</feature>
<dbReference type="Pfam" id="PF03932">
    <property type="entry name" value="CutC"/>
    <property type="match status" value="1"/>
</dbReference>
<gene>
    <name evidence="2" type="ordered locus">Lxx13160</name>
</gene>
<dbReference type="SUPFAM" id="SSF110395">
    <property type="entry name" value="CutC-like"/>
    <property type="match status" value="1"/>
</dbReference>
<dbReference type="InterPro" id="IPR036822">
    <property type="entry name" value="CutC-like_dom_sf"/>
</dbReference>
<evidence type="ECO:0000256" key="1">
    <source>
        <dbReference type="SAM" id="MobiDB-lite"/>
    </source>
</evidence>
<reference evidence="2 3" key="1">
    <citation type="journal article" date="2004" name="Mol. Plant Microbe Interact.">
        <title>The genome sequence of the Gram-positive sugarcane pathogen Leifsonia xyli subsp. xyli.</title>
        <authorList>
            <person name="Monteiro-Vitorello C.B."/>
            <person name="Camargo L.E.A."/>
            <person name="Van Sluys M.A."/>
            <person name="Kitajima J.P."/>
            <person name="Truffi D."/>
            <person name="do Amaral A.M."/>
            <person name="Harakava R."/>
            <person name="de Oliveira J.C.F."/>
            <person name="Wood D."/>
            <person name="de Oliveira M.C."/>
            <person name="Miyaki C.Y."/>
            <person name="Takita M.A."/>
            <person name="da Silva A.C.R."/>
            <person name="Furlan L.R."/>
            <person name="Carraro D.M."/>
            <person name="Camarotte G."/>
            <person name="Almeida N.F. Jr."/>
            <person name="Carrer H."/>
            <person name="Coutinho L.L."/>
            <person name="El-Dorry H.A."/>
            <person name="Ferro M.I.T."/>
            <person name="Gagliardi P.R."/>
            <person name="Giglioti E."/>
            <person name="Goldman M.H.S."/>
            <person name="Goldman G.H."/>
            <person name="Kimura E.T."/>
            <person name="Ferro E.S."/>
            <person name="Kuramae E.E."/>
            <person name="Lemos E.G.M."/>
            <person name="Lemos M.V.F."/>
            <person name="Mauro S.M.Z."/>
            <person name="Machado M.A."/>
            <person name="Marino C.L."/>
            <person name="Menck C.F."/>
            <person name="Nunes L.R."/>
            <person name="Oliveira R.C."/>
            <person name="Pereira G.G."/>
            <person name="Siqueira W."/>
            <person name="de Souza A.A."/>
            <person name="Tsai S.M."/>
            <person name="Zanca A.S."/>
            <person name="Simpson A.J.G."/>
            <person name="Brumbley S.M."/>
            <person name="Setubal J.C."/>
        </authorList>
    </citation>
    <scope>NUCLEOTIDE SEQUENCE [LARGE SCALE GENOMIC DNA]</scope>
    <source>
        <strain evidence="2 3">CTCB07</strain>
    </source>
</reference>
<name>Q6AEP3_LEIXX</name>
<accession>Q6AEP3</accession>
<dbReference type="InterPro" id="IPR005627">
    <property type="entry name" value="CutC-like"/>
</dbReference>
<proteinExistence type="predicted"/>
<sequence length="81" mass="8531">MQTTEADIRFAREAGAGGVIGALDGEGCVDTAAVARFVAAADGIDVTFHRAIVRGRRPAGDRGRSRCARGDPHPHLGWRFG</sequence>
<protein>
    <submittedName>
        <fullName evidence="2">Uncharacterized protein</fullName>
    </submittedName>
</protein>
<dbReference type="AlphaFoldDB" id="Q6AEP3"/>
<dbReference type="Gene3D" id="3.20.20.380">
    <property type="entry name" value="Copper homeostasis (CutC) domain"/>
    <property type="match status" value="1"/>
</dbReference>
<dbReference type="EMBL" id="AE016822">
    <property type="protein sequence ID" value="AAT89153.1"/>
    <property type="molecule type" value="Genomic_DNA"/>
</dbReference>
<dbReference type="KEGG" id="lxx:Lxx13160"/>
<organism evidence="2 3">
    <name type="scientific">Leifsonia xyli subsp. xyli (strain CTCB07)</name>
    <dbReference type="NCBI Taxonomy" id="281090"/>
    <lineage>
        <taxon>Bacteria</taxon>
        <taxon>Bacillati</taxon>
        <taxon>Actinomycetota</taxon>
        <taxon>Actinomycetes</taxon>
        <taxon>Micrococcales</taxon>
        <taxon>Microbacteriaceae</taxon>
        <taxon>Leifsonia</taxon>
    </lineage>
</organism>
<dbReference type="Proteomes" id="UP000001306">
    <property type="component" value="Chromosome"/>
</dbReference>